<feature type="transmembrane region" description="Helical" evidence="8">
    <location>
        <begin position="302"/>
        <end position="335"/>
    </location>
</feature>
<keyword evidence="10" id="KW-1185">Reference proteome</keyword>
<comment type="subcellular location">
    <subcellularLocation>
        <location evidence="1">Cell membrane</location>
        <topology evidence="1">Multi-pass membrane protein</topology>
    </subcellularLocation>
</comment>
<keyword evidence="3" id="KW-0813">Transport</keyword>
<dbReference type="Pfam" id="PF01594">
    <property type="entry name" value="AI-2E_transport"/>
    <property type="match status" value="1"/>
</dbReference>
<evidence type="ECO:0000256" key="1">
    <source>
        <dbReference type="ARBA" id="ARBA00004651"/>
    </source>
</evidence>
<dbReference type="AlphaFoldDB" id="A0A1E8EX93"/>
<keyword evidence="7 8" id="KW-0472">Membrane</keyword>
<evidence type="ECO:0000256" key="8">
    <source>
        <dbReference type="SAM" id="Phobius"/>
    </source>
</evidence>
<comment type="caution">
    <text evidence="9">The sequence shown here is derived from an EMBL/GenBank/DDBJ whole genome shotgun (WGS) entry which is preliminary data.</text>
</comment>
<keyword evidence="5 8" id="KW-0812">Transmembrane</keyword>
<evidence type="ECO:0000256" key="7">
    <source>
        <dbReference type="ARBA" id="ARBA00023136"/>
    </source>
</evidence>
<evidence type="ECO:0000256" key="4">
    <source>
        <dbReference type="ARBA" id="ARBA00022475"/>
    </source>
</evidence>
<evidence type="ECO:0000256" key="6">
    <source>
        <dbReference type="ARBA" id="ARBA00022989"/>
    </source>
</evidence>
<keyword evidence="4" id="KW-1003">Cell membrane</keyword>
<dbReference type="Proteomes" id="UP000175744">
    <property type="component" value="Unassembled WGS sequence"/>
</dbReference>
<dbReference type="PATRIC" id="fig|1121290.3.peg.1705"/>
<sequence>MNMKNYKLKKIIKIVVYFLIILLMFFFIRKSVLKDILNIVLLAFIVSYLLKPIYIKLINRNIKKNIAALVTILFFVTFIVLLFVYLIPIIIKESNNIGMCINDMENYINEIYEKIKPLKNNKVIYLSLNNIYVKINNQIIKFFSTIFNSIFDLAQNIVNIIIVPIAAYYFLVDRDIIYSNFLNLFPVKIKSKVNHTFKHIDKILGKYIISQIILCIIIGILTFVILYYLGVNYPILLSILNAFFNIIPYFGPIFGAIPCIIIALLKSVKVAVITAICIYIMQQIEGNIIAPKITADSVNMHPLIVIFLVIVGGKLGGFLGMVLAIPFGAVIKVIYEDVNYYMFK</sequence>
<organism evidence="9 10">
    <name type="scientific">Clostridium acetireducens DSM 10703</name>
    <dbReference type="NCBI Taxonomy" id="1121290"/>
    <lineage>
        <taxon>Bacteria</taxon>
        <taxon>Bacillati</taxon>
        <taxon>Bacillota</taxon>
        <taxon>Clostridia</taxon>
        <taxon>Eubacteriales</taxon>
        <taxon>Clostridiaceae</taxon>
        <taxon>Clostridium</taxon>
    </lineage>
</organism>
<reference evidence="9 10" key="1">
    <citation type="submission" date="2016-06" db="EMBL/GenBank/DDBJ databases">
        <title>Genome sequence of Clostridium acetireducens DSM 10703.</title>
        <authorList>
            <person name="Poehlein A."/>
            <person name="Fluechter S."/>
            <person name="Duerre P."/>
            <person name="Daniel R."/>
        </authorList>
    </citation>
    <scope>NUCLEOTIDE SEQUENCE [LARGE SCALE GENOMIC DNA]</scope>
    <source>
        <strain evidence="9 10">DSM 10703</strain>
    </source>
</reference>
<evidence type="ECO:0000313" key="10">
    <source>
        <dbReference type="Proteomes" id="UP000175744"/>
    </source>
</evidence>
<evidence type="ECO:0000313" key="9">
    <source>
        <dbReference type="EMBL" id="OFI05418.1"/>
    </source>
</evidence>
<evidence type="ECO:0000256" key="3">
    <source>
        <dbReference type="ARBA" id="ARBA00022448"/>
    </source>
</evidence>
<dbReference type="GO" id="GO:0055085">
    <property type="term" value="P:transmembrane transport"/>
    <property type="evidence" value="ECO:0007669"/>
    <property type="project" value="TreeGrafter"/>
</dbReference>
<feature type="transmembrane region" description="Helical" evidence="8">
    <location>
        <begin position="153"/>
        <end position="172"/>
    </location>
</feature>
<dbReference type="GO" id="GO:0005886">
    <property type="term" value="C:plasma membrane"/>
    <property type="evidence" value="ECO:0007669"/>
    <property type="project" value="UniProtKB-SubCell"/>
</dbReference>
<dbReference type="PANTHER" id="PTHR21716:SF53">
    <property type="entry name" value="PERMEASE PERM-RELATED"/>
    <property type="match status" value="1"/>
</dbReference>
<accession>A0A1E8EX93</accession>
<evidence type="ECO:0000256" key="5">
    <source>
        <dbReference type="ARBA" id="ARBA00022692"/>
    </source>
</evidence>
<comment type="similarity">
    <text evidence="2">Belongs to the autoinducer-2 exporter (AI-2E) (TC 2.A.86) family.</text>
</comment>
<feature type="transmembrane region" description="Helical" evidence="8">
    <location>
        <begin position="12"/>
        <end position="30"/>
    </location>
</feature>
<dbReference type="InterPro" id="IPR002549">
    <property type="entry name" value="AI-2E-like"/>
</dbReference>
<gene>
    <name evidence="9" type="primary">tqsA_2</name>
    <name evidence="9" type="ORF">CLOACE_17140</name>
</gene>
<proteinExistence type="inferred from homology"/>
<feature type="transmembrane region" description="Helical" evidence="8">
    <location>
        <begin position="249"/>
        <end position="281"/>
    </location>
</feature>
<dbReference type="STRING" id="1121290.CLAOCE_17140"/>
<keyword evidence="6 8" id="KW-1133">Transmembrane helix</keyword>
<feature type="transmembrane region" description="Helical" evidence="8">
    <location>
        <begin position="66"/>
        <end position="91"/>
    </location>
</feature>
<feature type="transmembrane region" description="Helical" evidence="8">
    <location>
        <begin position="207"/>
        <end position="229"/>
    </location>
</feature>
<evidence type="ECO:0000256" key="2">
    <source>
        <dbReference type="ARBA" id="ARBA00009773"/>
    </source>
</evidence>
<dbReference type="EMBL" id="LZFO01000027">
    <property type="protein sequence ID" value="OFI05418.1"/>
    <property type="molecule type" value="Genomic_DNA"/>
</dbReference>
<name>A0A1E8EX93_9CLOT</name>
<protein>
    <submittedName>
        <fullName evidence="9">AI-2 transport protein TqsA</fullName>
    </submittedName>
</protein>
<dbReference type="PANTHER" id="PTHR21716">
    <property type="entry name" value="TRANSMEMBRANE PROTEIN"/>
    <property type="match status" value="1"/>
</dbReference>
<feature type="transmembrane region" description="Helical" evidence="8">
    <location>
        <begin position="36"/>
        <end position="54"/>
    </location>
</feature>